<evidence type="ECO:0000256" key="4">
    <source>
        <dbReference type="PROSITE-ProRule" id="PRU00433"/>
    </source>
</evidence>
<comment type="caution">
    <text evidence="6">The sequence shown here is derived from an EMBL/GenBank/DDBJ whole genome shotgun (WGS) entry which is preliminary data.</text>
</comment>
<dbReference type="GO" id="GO:0020037">
    <property type="term" value="F:heme binding"/>
    <property type="evidence" value="ECO:0007669"/>
    <property type="project" value="InterPro"/>
</dbReference>
<gene>
    <name evidence="6" type="ORF">DFQ59_101635</name>
</gene>
<dbReference type="InterPro" id="IPR009056">
    <property type="entry name" value="Cyt_c-like_dom"/>
</dbReference>
<proteinExistence type="predicted"/>
<name>A0A369CNA1_9GAMM</name>
<evidence type="ECO:0000256" key="1">
    <source>
        <dbReference type="ARBA" id="ARBA00022617"/>
    </source>
</evidence>
<dbReference type="GO" id="GO:0046872">
    <property type="term" value="F:metal ion binding"/>
    <property type="evidence" value="ECO:0007669"/>
    <property type="project" value="UniProtKB-KW"/>
</dbReference>
<protein>
    <submittedName>
        <fullName evidence="6">Cytochrome c55X</fullName>
    </submittedName>
</protein>
<organism evidence="6 7">
    <name type="scientific">Thioalbus denitrificans</name>
    <dbReference type="NCBI Taxonomy" id="547122"/>
    <lineage>
        <taxon>Bacteria</taxon>
        <taxon>Pseudomonadati</taxon>
        <taxon>Pseudomonadota</taxon>
        <taxon>Gammaproteobacteria</taxon>
        <taxon>Chromatiales</taxon>
        <taxon>Ectothiorhodospiraceae</taxon>
        <taxon>Thioalbus</taxon>
    </lineage>
</organism>
<evidence type="ECO:0000256" key="2">
    <source>
        <dbReference type="ARBA" id="ARBA00022723"/>
    </source>
</evidence>
<keyword evidence="3 4" id="KW-0408">Iron</keyword>
<sequence length="111" mass="11556">MIPLRLARPGVALLLLGIAAAGVAGPAPARQAELLHMLRHDCGSCHGMTLRGGLGPPLLPETLGPKDPDTLTATVLHGRLGTPMPPWRGILTADEAAWLVKILREGVPDAP</sequence>
<dbReference type="EMBL" id="QPJY01000001">
    <property type="protein sequence ID" value="RCX33334.1"/>
    <property type="molecule type" value="Genomic_DNA"/>
</dbReference>
<dbReference type="Proteomes" id="UP000252707">
    <property type="component" value="Unassembled WGS sequence"/>
</dbReference>
<keyword evidence="2 4" id="KW-0479">Metal-binding</keyword>
<feature type="domain" description="Cytochrome c" evidence="5">
    <location>
        <begin position="26"/>
        <end position="107"/>
    </location>
</feature>
<dbReference type="RefSeq" id="WP_114278185.1">
    <property type="nucleotide sequence ID" value="NZ_QPJY01000001.1"/>
</dbReference>
<accession>A0A369CNA1</accession>
<evidence type="ECO:0000313" key="6">
    <source>
        <dbReference type="EMBL" id="RCX33334.1"/>
    </source>
</evidence>
<dbReference type="Pfam" id="PF13442">
    <property type="entry name" value="Cytochrome_CBB3"/>
    <property type="match status" value="1"/>
</dbReference>
<keyword evidence="7" id="KW-1185">Reference proteome</keyword>
<dbReference type="OrthoDB" id="8689082at2"/>
<evidence type="ECO:0000313" key="7">
    <source>
        <dbReference type="Proteomes" id="UP000252707"/>
    </source>
</evidence>
<dbReference type="AlphaFoldDB" id="A0A369CNA1"/>
<dbReference type="InterPro" id="IPR036909">
    <property type="entry name" value="Cyt_c-like_dom_sf"/>
</dbReference>
<keyword evidence="1 4" id="KW-0349">Heme</keyword>
<reference evidence="6 7" key="1">
    <citation type="submission" date="2018-07" db="EMBL/GenBank/DDBJ databases">
        <title>Genomic Encyclopedia of Type Strains, Phase IV (KMG-IV): sequencing the most valuable type-strain genomes for metagenomic binning, comparative biology and taxonomic classification.</title>
        <authorList>
            <person name="Goeker M."/>
        </authorList>
    </citation>
    <scope>NUCLEOTIDE SEQUENCE [LARGE SCALE GENOMIC DNA]</scope>
    <source>
        <strain evidence="6 7">DSM 26407</strain>
    </source>
</reference>
<evidence type="ECO:0000256" key="3">
    <source>
        <dbReference type="ARBA" id="ARBA00023004"/>
    </source>
</evidence>
<evidence type="ECO:0000259" key="5">
    <source>
        <dbReference type="PROSITE" id="PS51007"/>
    </source>
</evidence>
<dbReference type="SUPFAM" id="SSF46626">
    <property type="entry name" value="Cytochrome c"/>
    <property type="match status" value="1"/>
</dbReference>
<dbReference type="Gene3D" id="1.10.760.10">
    <property type="entry name" value="Cytochrome c-like domain"/>
    <property type="match status" value="1"/>
</dbReference>
<dbReference type="GO" id="GO:0009055">
    <property type="term" value="F:electron transfer activity"/>
    <property type="evidence" value="ECO:0007669"/>
    <property type="project" value="InterPro"/>
</dbReference>
<dbReference type="PROSITE" id="PS51007">
    <property type="entry name" value="CYTC"/>
    <property type="match status" value="1"/>
</dbReference>